<reference evidence="7 10" key="2">
    <citation type="submission" date="2020-08" db="EMBL/GenBank/DDBJ databases">
        <title>Genomic Encyclopedia of Type Strains, Phase IV (KMG-V): Genome sequencing to study the core and pangenomes of soil and plant-associated prokaryotes.</title>
        <authorList>
            <person name="Whitman W."/>
        </authorList>
    </citation>
    <scope>NUCLEOTIDE SEQUENCE [LARGE SCALE GENOMIC DNA]</scope>
    <source>
        <strain evidence="7 10">B3ACCR2</strain>
    </source>
</reference>
<dbReference type="GO" id="GO:0042597">
    <property type="term" value="C:periplasmic space"/>
    <property type="evidence" value="ECO:0007669"/>
    <property type="project" value="UniProtKB-ARBA"/>
</dbReference>
<evidence type="ECO:0000256" key="2">
    <source>
        <dbReference type="ARBA" id="ARBA00005695"/>
    </source>
</evidence>
<dbReference type="Pfam" id="PF00496">
    <property type="entry name" value="SBP_bac_5"/>
    <property type="match status" value="1"/>
</dbReference>
<feature type="domain" description="Solute-binding protein family 5" evidence="6">
    <location>
        <begin position="85"/>
        <end position="445"/>
    </location>
</feature>
<dbReference type="GO" id="GO:1904680">
    <property type="term" value="F:peptide transmembrane transporter activity"/>
    <property type="evidence" value="ECO:0007669"/>
    <property type="project" value="TreeGrafter"/>
</dbReference>
<accession>A0A495XWJ0</accession>
<reference evidence="8 9" key="1">
    <citation type="submission" date="2018-10" db="EMBL/GenBank/DDBJ databases">
        <title>Sequencing the genomes of 1000 actinobacteria strains.</title>
        <authorList>
            <person name="Klenk H.-P."/>
        </authorList>
    </citation>
    <scope>NUCLEOTIDE SEQUENCE [LARGE SCALE GENOMIC DNA]</scope>
    <source>
        <strain evidence="8 9">DSM 44267</strain>
    </source>
</reference>
<evidence type="ECO:0000256" key="3">
    <source>
        <dbReference type="ARBA" id="ARBA00022448"/>
    </source>
</evidence>
<dbReference type="AlphaFoldDB" id="A0A495XWJ0"/>
<dbReference type="RefSeq" id="WP_170165757.1">
    <property type="nucleotide sequence ID" value="NZ_JACHVT010000003.1"/>
</dbReference>
<protein>
    <submittedName>
        <fullName evidence="8">Peptide/nickel transport system substrate-binding protein</fullName>
    </submittedName>
</protein>
<comment type="caution">
    <text evidence="8">The sequence shown here is derived from an EMBL/GenBank/DDBJ whole genome shotgun (WGS) entry which is preliminary data.</text>
</comment>
<comment type="similarity">
    <text evidence="2">Belongs to the bacterial solute-binding protein 5 family.</text>
</comment>
<dbReference type="PROSITE" id="PS51257">
    <property type="entry name" value="PROKAR_LIPOPROTEIN"/>
    <property type="match status" value="1"/>
</dbReference>
<keyword evidence="4 5" id="KW-0732">Signal</keyword>
<gene>
    <name evidence="8" type="ORF">DFJ68_2395</name>
    <name evidence="7" type="ORF">FHW14_001344</name>
</gene>
<dbReference type="PANTHER" id="PTHR30290">
    <property type="entry name" value="PERIPLASMIC BINDING COMPONENT OF ABC TRANSPORTER"/>
    <property type="match status" value="1"/>
</dbReference>
<evidence type="ECO:0000313" key="8">
    <source>
        <dbReference type="EMBL" id="RKT78941.1"/>
    </source>
</evidence>
<dbReference type="InterPro" id="IPR039424">
    <property type="entry name" value="SBP_5"/>
</dbReference>
<dbReference type="EMBL" id="JACHVT010000003">
    <property type="protein sequence ID" value="MBB2986190.1"/>
    <property type="molecule type" value="Genomic_DNA"/>
</dbReference>
<comment type="subcellular location">
    <subcellularLocation>
        <location evidence="1">Cell envelope</location>
    </subcellularLocation>
</comment>
<dbReference type="Gene3D" id="3.40.190.10">
    <property type="entry name" value="Periplasmic binding protein-like II"/>
    <property type="match status" value="1"/>
</dbReference>
<name>A0A495XWJ0_9MICO</name>
<evidence type="ECO:0000256" key="1">
    <source>
        <dbReference type="ARBA" id="ARBA00004196"/>
    </source>
</evidence>
<feature type="chain" id="PRO_5038238569" evidence="5">
    <location>
        <begin position="22"/>
        <end position="532"/>
    </location>
</feature>
<dbReference type="PANTHER" id="PTHR30290:SF10">
    <property type="entry name" value="PERIPLASMIC OLIGOPEPTIDE-BINDING PROTEIN-RELATED"/>
    <property type="match status" value="1"/>
</dbReference>
<dbReference type="CDD" id="cd08512">
    <property type="entry name" value="PBP2_NikA_DppA_OppA_like_7"/>
    <property type="match status" value="1"/>
</dbReference>
<evidence type="ECO:0000313" key="7">
    <source>
        <dbReference type="EMBL" id="MBB2986190.1"/>
    </source>
</evidence>
<feature type="signal peptide" evidence="5">
    <location>
        <begin position="1"/>
        <end position="21"/>
    </location>
</feature>
<organism evidence="8 9">
    <name type="scientific">Terracoccus luteus</name>
    <dbReference type="NCBI Taxonomy" id="53356"/>
    <lineage>
        <taxon>Bacteria</taxon>
        <taxon>Bacillati</taxon>
        <taxon>Actinomycetota</taxon>
        <taxon>Actinomycetes</taxon>
        <taxon>Micrococcales</taxon>
        <taxon>Intrasporangiaceae</taxon>
        <taxon>Terracoccus</taxon>
    </lineage>
</organism>
<proteinExistence type="inferred from homology"/>
<dbReference type="SUPFAM" id="SSF53850">
    <property type="entry name" value="Periplasmic binding protein-like II"/>
    <property type="match status" value="1"/>
</dbReference>
<dbReference type="Proteomes" id="UP000278440">
    <property type="component" value="Unassembled WGS sequence"/>
</dbReference>
<dbReference type="Gene3D" id="3.10.105.10">
    <property type="entry name" value="Dipeptide-binding Protein, Domain 3"/>
    <property type="match status" value="1"/>
</dbReference>
<keyword evidence="3" id="KW-0813">Transport</keyword>
<dbReference type="GO" id="GO:0030313">
    <property type="term" value="C:cell envelope"/>
    <property type="evidence" value="ECO:0007669"/>
    <property type="project" value="UniProtKB-SubCell"/>
</dbReference>
<dbReference type="GO" id="GO:0043190">
    <property type="term" value="C:ATP-binding cassette (ABC) transporter complex"/>
    <property type="evidence" value="ECO:0007669"/>
    <property type="project" value="InterPro"/>
</dbReference>
<evidence type="ECO:0000259" key="6">
    <source>
        <dbReference type="Pfam" id="PF00496"/>
    </source>
</evidence>
<evidence type="ECO:0000256" key="5">
    <source>
        <dbReference type="SAM" id="SignalP"/>
    </source>
</evidence>
<dbReference type="Proteomes" id="UP000590811">
    <property type="component" value="Unassembled WGS sequence"/>
</dbReference>
<dbReference type="EMBL" id="RBXT01000001">
    <property type="protein sequence ID" value="RKT78941.1"/>
    <property type="molecule type" value="Genomic_DNA"/>
</dbReference>
<evidence type="ECO:0000256" key="4">
    <source>
        <dbReference type="ARBA" id="ARBA00022729"/>
    </source>
</evidence>
<dbReference type="InterPro" id="IPR000914">
    <property type="entry name" value="SBP_5_dom"/>
</dbReference>
<sequence>MAASKLVTGSVVLAAALAVTACNPAPKTSTGSGTAGAAASKPLVVDTVFVLKSADPARNYEPTGNIVARALYDTLVTFKGADLKTPVPSVATSWKQSADGLTWTFALDKNAKFSDGSDITADDVVFSLDRVQRVKGNPSFLADGLTVTATDPDTVEVKTASYDPALLGKLASPSLGVVNSKAAKAAGASDAEDAATADKAEDAFAKASMGSGPYVLESFGLSTEVVLKANPSYWGATKPTYQRVVIRNVDAAQQKNNVEKGESSLALDLSPDQVASVGSGAVSSSVPSQYTFYLFTNANPSVNTWTANPDFQEAVRRGIDYSGLLELAGKGSRRADGMVPVQFAGSLPEGQGPTYDADAAKAALAKSGYDGTPIEVSFPSDLTQNGVSFTDMSTRIAADLNKIGIKTELKGAPVATVLELARGGKQQVGVWLWGPDFPDSSNYLAFGPGGIVGGKRVNWTAGSDPQLETVMKQAATEKDESKRAALMEEFQKGLNAGPVMSLIQPAQVFLASKDLKNLSYNLVWTVNVAELG</sequence>
<dbReference type="InterPro" id="IPR030678">
    <property type="entry name" value="Peptide/Ni-bd"/>
</dbReference>
<dbReference type="PIRSF" id="PIRSF002741">
    <property type="entry name" value="MppA"/>
    <property type="match status" value="1"/>
</dbReference>
<evidence type="ECO:0000313" key="10">
    <source>
        <dbReference type="Proteomes" id="UP000590811"/>
    </source>
</evidence>
<dbReference type="GO" id="GO:0015833">
    <property type="term" value="P:peptide transport"/>
    <property type="evidence" value="ECO:0007669"/>
    <property type="project" value="TreeGrafter"/>
</dbReference>
<keyword evidence="9" id="KW-1185">Reference proteome</keyword>
<evidence type="ECO:0000313" key="9">
    <source>
        <dbReference type="Proteomes" id="UP000278440"/>
    </source>
</evidence>
<dbReference type="Gene3D" id="3.90.76.10">
    <property type="entry name" value="Dipeptide-binding Protein, Domain 1"/>
    <property type="match status" value="1"/>
</dbReference>